<dbReference type="PROSITE" id="PS01081">
    <property type="entry name" value="HTH_TETR_1"/>
    <property type="match status" value="1"/>
</dbReference>
<feature type="domain" description="HTH tetR-type" evidence="5">
    <location>
        <begin position="13"/>
        <end position="73"/>
    </location>
</feature>
<keyword evidence="7" id="KW-1185">Reference proteome</keyword>
<dbReference type="Gene3D" id="1.10.357.10">
    <property type="entry name" value="Tetracycline Repressor, domain 2"/>
    <property type="match status" value="1"/>
</dbReference>
<dbReference type="InterPro" id="IPR050109">
    <property type="entry name" value="HTH-type_TetR-like_transc_reg"/>
</dbReference>
<reference evidence="6" key="1">
    <citation type="submission" date="2022-09" db="EMBL/GenBank/DDBJ databases">
        <title>Winslowiella arboricola sp. nov., isolated from bleeding cankers on broadleaf hosts.</title>
        <authorList>
            <person name="Brady C."/>
            <person name="Kaur S."/>
            <person name="Crampton B."/>
            <person name="Maddock D."/>
            <person name="Arnold D."/>
            <person name="Denman S."/>
        </authorList>
    </citation>
    <scope>NUCLEOTIDE SEQUENCE</scope>
    <source>
        <strain evidence="6">BAC 15a-03b</strain>
    </source>
</reference>
<dbReference type="InterPro" id="IPR023772">
    <property type="entry name" value="DNA-bd_HTH_TetR-type_CS"/>
</dbReference>
<evidence type="ECO:0000259" key="5">
    <source>
        <dbReference type="PROSITE" id="PS50977"/>
    </source>
</evidence>
<accession>A0A9J6PTC6</accession>
<dbReference type="SUPFAM" id="SSF46689">
    <property type="entry name" value="Homeodomain-like"/>
    <property type="match status" value="1"/>
</dbReference>
<dbReference type="GO" id="GO:0003700">
    <property type="term" value="F:DNA-binding transcription factor activity"/>
    <property type="evidence" value="ECO:0007669"/>
    <property type="project" value="TreeGrafter"/>
</dbReference>
<gene>
    <name evidence="6" type="ORF">N5923_20850</name>
</gene>
<evidence type="ECO:0000256" key="1">
    <source>
        <dbReference type="ARBA" id="ARBA00023015"/>
    </source>
</evidence>
<organism evidence="6 7">
    <name type="scientific">Winslowiella arboricola</name>
    <dbReference type="NCBI Taxonomy" id="2978220"/>
    <lineage>
        <taxon>Bacteria</taxon>
        <taxon>Pseudomonadati</taxon>
        <taxon>Pseudomonadota</taxon>
        <taxon>Gammaproteobacteria</taxon>
        <taxon>Enterobacterales</taxon>
        <taxon>Erwiniaceae</taxon>
        <taxon>Winslowiella</taxon>
    </lineage>
</organism>
<keyword evidence="3" id="KW-0804">Transcription</keyword>
<dbReference type="PANTHER" id="PTHR30055">
    <property type="entry name" value="HTH-TYPE TRANSCRIPTIONAL REGULATOR RUTR"/>
    <property type="match status" value="1"/>
</dbReference>
<dbReference type="PANTHER" id="PTHR30055:SF234">
    <property type="entry name" value="HTH-TYPE TRANSCRIPTIONAL REGULATOR BETI"/>
    <property type="match status" value="1"/>
</dbReference>
<dbReference type="AlphaFoldDB" id="A0A9J6PTC6"/>
<dbReference type="PRINTS" id="PR00455">
    <property type="entry name" value="HTHTETR"/>
</dbReference>
<evidence type="ECO:0000313" key="6">
    <source>
        <dbReference type="EMBL" id="MCU5779942.1"/>
    </source>
</evidence>
<evidence type="ECO:0000256" key="4">
    <source>
        <dbReference type="PROSITE-ProRule" id="PRU00335"/>
    </source>
</evidence>
<feature type="DNA-binding region" description="H-T-H motif" evidence="4">
    <location>
        <begin position="36"/>
        <end position="55"/>
    </location>
</feature>
<name>A0A9J6PTC6_9GAMM</name>
<dbReference type="InterPro" id="IPR001647">
    <property type="entry name" value="HTH_TetR"/>
</dbReference>
<evidence type="ECO:0000256" key="2">
    <source>
        <dbReference type="ARBA" id="ARBA00023125"/>
    </source>
</evidence>
<evidence type="ECO:0000313" key="7">
    <source>
        <dbReference type="Proteomes" id="UP001064262"/>
    </source>
</evidence>
<dbReference type="GO" id="GO:0000976">
    <property type="term" value="F:transcription cis-regulatory region binding"/>
    <property type="evidence" value="ECO:0007669"/>
    <property type="project" value="TreeGrafter"/>
</dbReference>
<evidence type="ECO:0000256" key="3">
    <source>
        <dbReference type="ARBA" id="ARBA00023163"/>
    </source>
</evidence>
<protein>
    <submittedName>
        <fullName evidence="6">TetR/AcrR family transcriptional regulator</fullName>
    </submittedName>
</protein>
<sequence length="194" mass="22248">MTPQPTARDLRHHQRQDEIIAAARRCFRRSGFHGASMAQLASEAQLSVGQIYRYFINKDAIIEEMVKRIIDQRMAEISNSTHTPKLPALLAWRKVIDEDDEALMLEVAAEATRNPRVASMLSEADGRMFNHARQSMQQEHPQFSEDKIRACVEVLAVMVEGTAFRRLTPQKASADRLYPIYQQLLKQLLETEDK</sequence>
<dbReference type="RefSeq" id="WP_267144166.1">
    <property type="nucleotide sequence ID" value="NZ_JAODIL010000080.1"/>
</dbReference>
<proteinExistence type="predicted"/>
<keyword evidence="2 4" id="KW-0238">DNA-binding</keyword>
<dbReference type="EMBL" id="JAODIM010000043">
    <property type="protein sequence ID" value="MCU5779942.1"/>
    <property type="molecule type" value="Genomic_DNA"/>
</dbReference>
<dbReference type="Pfam" id="PF00440">
    <property type="entry name" value="TetR_N"/>
    <property type="match status" value="1"/>
</dbReference>
<dbReference type="PROSITE" id="PS50977">
    <property type="entry name" value="HTH_TETR_2"/>
    <property type="match status" value="1"/>
</dbReference>
<dbReference type="InterPro" id="IPR009057">
    <property type="entry name" value="Homeodomain-like_sf"/>
</dbReference>
<comment type="caution">
    <text evidence="6">The sequence shown here is derived from an EMBL/GenBank/DDBJ whole genome shotgun (WGS) entry which is preliminary data.</text>
</comment>
<keyword evidence="1" id="KW-0805">Transcription regulation</keyword>
<dbReference type="Proteomes" id="UP001064262">
    <property type="component" value="Unassembled WGS sequence"/>
</dbReference>